<accession>A0AAU9TTL8</accession>
<evidence type="ECO:0000313" key="1">
    <source>
        <dbReference type="EMBL" id="CAH2088852.1"/>
    </source>
</evidence>
<evidence type="ECO:0000313" key="2">
    <source>
        <dbReference type="Proteomes" id="UP001153954"/>
    </source>
</evidence>
<reference evidence="1" key="1">
    <citation type="submission" date="2022-03" db="EMBL/GenBank/DDBJ databases">
        <authorList>
            <person name="Tunstrom K."/>
        </authorList>
    </citation>
    <scope>NUCLEOTIDE SEQUENCE</scope>
</reference>
<name>A0AAU9TTL8_EUPED</name>
<sequence>MAIHHQKITFVSSLKPVHIIPYCSIPVDGEEEEYIYSPSFYNIVLIVSEKSGCDIRTDRQGNKGFVFAIWLRNPKKITPPDRIIASSLVSRVLVISNKHRLQLVNVKNRNGKVSLKSNIVTDYNIGMSGIDRGGCYAWLSSSDERMQYPLAELDGYYQQEEIRMICRIHDITLLHLTSSVITICPGF</sequence>
<proteinExistence type="predicted"/>
<gene>
    <name evidence="1" type="ORF">EEDITHA_LOCUS4969</name>
</gene>
<dbReference type="AlphaFoldDB" id="A0AAU9TTL8"/>
<comment type="caution">
    <text evidence="1">The sequence shown here is derived from an EMBL/GenBank/DDBJ whole genome shotgun (WGS) entry which is preliminary data.</text>
</comment>
<dbReference type="Proteomes" id="UP001153954">
    <property type="component" value="Unassembled WGS sequence"/>
</dbReference>
<keyword evidence="2" id="KW-1185">Reference proteome</keyword>
<protein>
    <submittedName>
        <fullName evidence="1">Uncharacterized protein</fullName>
    </submittedName>
</protein>
<dbReference type="EMBL" id="CAKOGL010000007">
    <property type="protein sequence ID" value="CAH2088852.1"/>
    <property type="molecule type" value="Genomic_DNA"/>
</dbReference>
<organism evidence="1 2">
    <name type="scientific">Euphydryas editha</name>
    <name type="common">Edith's checkerspot</name>
    <dbReference type="NCBI Taxonomy" id="104508"/>
    <lineage>
        <taxon>Eukaryota</taxon>
        <taxon>Metazoa</taxon>
        <taxon>Ecdysozoa</taxon>
        <taxon>Arthropoda</taxon>
        <taxon>Hexapoda</taxon>
        <taxon>Insecta</taxon>
        <taxon>Pterygota</taxon>
        <taxon>Neoptera</taxon>
        <taxon>Endopterygota</taxon>
        <taxon>Lepidoptera</taxon>
        <taxon>Glossata</taxon>
        <taxon>Ditrysia</taxon>
        <taxon>Papilionoidea</taxon>
        <taxon>Nymphalidae</taxon>
        <taxon>Nymphalinae</taxon>
        <taxon>Euphydryas</taxon>
    </lineage>
</organism>